<dbReference type="EMBL" id="CP032050">
    <property type="protein sequence ID" value="AYN67291.1"/>
    <property type="molecule type" value="Genomic_DNA"/>
</dbReference>
<dbReference type="InterPro" id="IPR022298">
    <property type="entry name" value="Conjug_transposon_TraN"/>
</dbReference>
<feature type="chain" id="PRO_5018140027" evidence="1">
    <location>
        <begin position="21"/>
        <end position="329"/>
    </location>
</feature>
<reference evidence="2 3" key="1">
    <citation type="submission" date="2018-08" db="EMBL/GenBank/DDBJ databases">
        <title>The reduced genetic potential of extracellular carbohydrate catabolism in Euzebyella marina RN62, a Flavobacteriia bacterium isolated from the hadal water.</title>
        <authorList>
            <person name="Xue C."/>
        </authorList>
    </citation>
    <scope>NUCLEOTIDE SEQUENCE [LARGE SCALE GENOMIC DNA]</scope>
    <source>
        <strain evidence="2 3">RN62</strain>
    </source>
</reference>
<dbReference type="Proteomes" id="UP000276309">
    <property type="component" value="Chromosome"/>
</dbReference>
<feature type="signal peptide" evidence="1">
    <location>
        <begin position="1"/>
        <end position="20"/>
    </location>
</feature>
<evidence type="ECO:0000313" key="2">
    <source>
        <dbReference type="EMBL" id="AYN67291.1"/>
    </source>
</evidence>
<gene>
    <name evidence="2" type="ORF">D1013_07900</name>
</gene>
<keyword evidence="1" id="KW-0732">Signal</keyword>
<dbReference type="RefSeq" id="WP_121848316.1">
    <property type="nucleotide sequence ID" value="NZ_CP032050.1"/>
</dbReference>
<dbReference type="AlphaFoldDB" id="A0A3G2L515"/>
<evidence type="ECO:0000313" key="3">
    <source>
        <dbReference type="Proteomes" id="UP000276309"/>
    </source>
</evidence>
<dbReference type="OrthoDB" id="1038500at2"/>
<proteinExistence type="predicted"/>
<accession>A0A3G2L515</accession>
<dbReference type="Pfam" id="PF13595">
    <property type="entry name" value="DUF4138"/>
    <property type="match status" value="1"/>
</dbReference>
<protein>
    <submittedName>
        <fullName evidence="2">DUF4138 domain-containing protein</fullName>
    </submittedName>
</protein>
<dbReference type="KEGG" id="emar:D1013_07900"/>
<organism evidence="2 3">
    <name type="scientific">Euzebyella marina</name>
    <dbReference type="NCBI Taxonomy" id="1761453"/>
    <lineage>
        <taxon>Bacteria</taxon>
        <taxon>Pseudomonadati</taxon>
        <taxon>Bacteroidota</taxon>
        <taxon>Flavobacteriia</taxon>
        <taxon>Flavobacteriales</taxon>
        <taxon>Flavobacteriaceae</taxon>
        <taxon>Euzebyella</taxon>
    </lineage>
</organism>
<name>A0A3G2L515_9FLAO</name>
<sequence length="329" mass="38331">MKIKAVLTIIGLLGSLSVMAKMDTIPVSRNYKTILVLPAPYDFSINGKGLNFLESFPTKSASATSERIVLLIYNDVAPDTSDFTNYTIYTRDGRAYDFILQLVDIPAKKRWTITTDMVDNLEELSHKKSATELDESDFASYPDIKEKETIAATETVTETLEVIPEKEIDGEPLPLTQELYVLDRMEYIRRRCYYNQFNKGKIIRYFSKYDDVFLWLENVYYENNEIYLQFRLENKEHIDYDVNFIRFSIATNYKNSSSNVKTEHKPLFRYKVPKKVEGNSENYFMVVFDKFTLDRRKSLVVDLDEEKGNRNLSLDIDQLVINNPSGFKL</sequence>
<evidence type="ECO:0000256" key="1">
    <source>
        <dbReference type="SAM" id="SignalP"/>
    </source>
</evidence>
<keyword evidence="3" id="KW-1185">Reference proteome</keyword>